<evidence type="ECO:0000256" key="7">
    <source>
        <dbReference type="ARBA" id="ARBA00022741"/>
    </source>
</evidence>
<dbReference type="NCBIfam" id="TIGR00150">
    <property type="entry name" value="T6A_YjeE"/>
    <property type="match status" value="1"/>
</dbReference>
<comment type="caution">
    <text evidence="11">The sequence shown here is derived from an EMBL/GenBank/DDBJ whole genome shotgun (WGS) entry which is preliminary data.</text>
</comment>
<dbReference type="Pfam" id="PF02367">
    <property type="entry name" value="TsaE"/>
    <property type="match status" value="1"/>
</dbReference>
<keyword evidence="4" id="KW-0963">Cytoplasm</keyword>
<comment type="subcellular location">
    <subcellularLocation>
        <location evidence="1">Cytoplasm</location>
    </subcellularLocation>
</comment>
<evidence type="ECO:0000313" key="12">
    <source>
        <dbReference type="Proteomes" id="UP000319322"/>
    </source>
</evidence>
<comment type="similarity">
    <text evidence="2">Belongs to the TsaE family.</text>
</comment>
<organism evidence="11 12">
    <name type="scientific">Helicobacter mehlei</name>
    <dbReference type="NCBI Taxonomy" id="2316080"/>
    <lineage>
        <taxon>Bacteria</taxon>
        <taxon>Pseudomonadati</taxon>
        <taxon>Campylobacterota</taxon>
        <taxon>Epsilonproteobacteria</taxon>
        <taxon>Campylobacterales</taxon>
        <taxon>Helicobacteraceae</taxon>
        <taxon>Helicobacter</taxon>
    </lineage>
</organism>
<dbReference type="GO" id="GO:0002949">
    <property type="term" value="P:tRNA threonylcarbamoyladenosine modification"/>
    <property type="evidence" value="ECO:0007669"/>
    <property type="project" value="InterPro"/>
</dbReference>
<dbReference type="OrthoDB" id="9815896at2"/>
<gene>
    <name evidence="11" type="primary">tsaE</name>
    <name evidence="11" type="ORF">FNE76_01175</name>
</gene>
<accession>A0A553V2E9</accession>
<keyword evidence="5" id="KW-0819">tRNA processing</keyword>
<dbReference type="Gene3D" id="3.40.50.300">
    <property type="entry name" value="P-loop containing nucleotide triphosphate hydrolases"/>
    <property type="match status" value="1"/>
</dbReference>
<evidence type="ECO:0000256" key="1">
    <source>
        <dbReference type="ARBA" id="ARBA00004496"/>
    </source>
</evidence>
<dbReference type="RefSeq" id="WP_120948299.1">
    <property type="nucleotide sequence ID" value="NZ_QXQP01000016.1"/>
</dbReference>
<dbReference type="SUPFAM" id="SSF52540">
    <property type="entry name" value="P-loop containing nucleoside triphosphate hydrolases"/>
    <property type="match status" value="1"/>
</dbReference>
<dbReference type="GO" id="GO:0005524">
    <property type="term" value="F:ATP binding"/>
    <property type="evidence" value="ECO:0007669"/>
    <property type="project" value="UniProtKB-KW"/>
</dbReference>
<dbReference type="Proteomes" id="UP000319322">
    <property type="component" value="Unassembled WGS sequence"/>
</dbReference>
<evidence type="ECO:0000256" key="2">
    <source>
        <dbReference type="ARBA" id="ARBA00007599"/>
    </source>
</evidence>
<name>A0A553V2E9_9HELI</name>
<keyword evidence="6" id="KW-0479">Metal-binding</keyword>
<keyword evidence="11" id="KW-0808">Transferase</keyword>
<dbReference type="GO" id="GO:0005737">
    <property type="term" value="C:cytoplasm"/>
    <property type="evidence" value="ECO:0007669"/>
    <property type="project" value="UniProtKB-SubCell"/>
</dbReference>
<evidence type="ECO:0000256" key="5">
    <source>
        <dbReference type="ARBA" id="ARBA00022694"/>
    </source>
</evidence>
<proteinExistence type="inferred from homology"/>
<dbReference type="GO" id="GO:0016740">
    <property type="term" value="F:transferase activity"/>
    <property type="evidence" value="ECO:0007669"/>
    <property type="project" value="UniProtKB-KW"/>
</dbReference>
<keyword evidence="9" id="KW-0460">Magnesium</keyword>
<dbReference type="PANTHER" id="PTHR33540">
    <property type="entry name" value="TRNA THREONYLCARBAMOYLADENOSINE BIOSYNTHESIS PROTEIN TSAE"/>
    <property type="match status" value="1"/>
</dbReference>
<reference evidence="12" key="1">
    <citation type="submission" date="2019-07" db="EMBL/GenBank/DDBJ databases">
        <title>Helicobacter labacensis sp. nov., Helicobacter mehlei sp. nov. and Helicobacter vulpis sp. nov., isolated from gastric mucosa of red fox (Vulpis vulpis).</title>
        <authorList>
            <person name="Papic B."/>
        </authorList>
    </citation>
    <scope>NUCLEOTIDE SEQUENCE [LARGE SCALE GENOMIC DNA]</scope>
    <source>
        <strain evidence="12">L8b</strain>
    </source>
</reference>
<evidence type="ECO:0000256" key="8">
    <source>
        <dbReference type="ARBA" id="ARBA00022840"/>
    </source>
</evidence>
<keyword evidence="8" id="KW-0067">ATP-binding</keyword>
<evidence type="ECO:0000256" key="6">
    <source>
        <dbReference type="ARBA" id="ARBA00022723"/>
    </source>
</evidence>
<evidence type="ECO:0000256" key="10">
    <source>
        <dbReference type="ARBA" id="ARBA00032441"/>
    </source>
</evidence>
<protein>
    <recommendedName>
        <fullName evidence="3">tRNA threonylcarbamoyladenosine biosynthesis protein TsaE</fullName>
    </recommendedName>
    <alternativeName>
        <fullName evidence="10">t(6)A37 threonylcarbamoyladenosine biosynthesis protein TsaE</fullName>
    </alternativeName>
</protein>
<reference evidence="11 12" key="2">
    <citation type="submission" date="2019-07" db="EMBL/GenBank/DDBJ databases">
        <title>Helicobacter labacensis sp. nov., Helicobacter mehlei sp. nov. and Helicobacter vulpis sp. nov., isolated from gastric mucosa of red fox (Vulpis vulpis).</title>
        <authorList>
            <person name="Kusar D."/>
            <person name="Gruntar I."/>
            <person name="Pate M."/>
            <person name="Zajc U."/>
            <person name="Ocepek M."/>
        </authorList>
    </citation>
    <scope>NUCLEOTIDE SEQUENCE [LARGE SCALE GENOMIC DNA]</scope>
    <source>
        <strain evidence="11 12">L8b</strain>
    </source>
</reference>
<evidence type="ECO:0000256" key="3">
    <source>
        <dbReference type="ARBA" id="ARBA00019010"/>
    </source>
</evidence>
<sequence length="140" mass="15512">MRLQASLENLGPVLESLHAKIASHPLPLVFLLQGDLASGKTTLVQRFCAALNAPHATSPTFSLLHTYQAPKFNIYHYDFYLKSLPELVALGVLEHLELEGVHFVEWGGGLKEMLIQAGFKVCVVGLTRLDQDRLYEIVDG</sequence>
<dbReference type="InterPro" id="IPR027417">
    <property type="entry name" value="P-loop_NTPase"/>
</dbReference>
<dbReference type="AlphaFoldDB" id="A0A553V2E9"/>
<evidence type="ECO:0000313" key="11">
    <source>
        <dbReference type="EMBL" id="TSA86574.1"/>
    </source>
</evidence>
<dbReference type="InterPro" id="IPR003442">
    <property type="entry name" value="T6A_TsaE"/>
</dbReference>
<keyword evidence="7" id="KW-0547">Nucleotide-binding</keyword>
<dbReference type="PANTHER" id="PTHR33540:SF2">
    <property type="entry name" value="TRNA THREONYLCARBAMOYLADENOSINE BIOSYNTHESIS PROTEIN TSAE"/>
    <property type="match status" value="1"/>
</dbReference>
<evidence type="ECO:0000256" key="4">
    <source>
        <dbReference type="ARBA" id="ARBA00022490"/>
    </source>
</evidence>
<evidence type="ECO:0000256" key="9">
    <source>
        <dbReference type="ARBA" id="ARBA00022842"/>
    </source>
</evidence>
<dbReference type="GO" id="GO:0046872">
    <property type="term" value="F:metal ion binding"/>
    <property type="evidence" value="ECO:0007669"/>
    <property type="project" value="UniProtKB-KW"/>
</dbReference>
<keyword evidence="12" id="KW-1185">Reference proteome</keyword>
<dbReference type="EMBL" id="VKGC01000002">
    <property type="protein sequence ID" value="TSA86574.1"/>
    <property type="molecule type" value="Genomic_DNA"/>
</dbReference>
<reference evidence="11 12" key="3">
    <citation type="submission" date="2019-07" db="EMBL/GenBank/DDBJ databases">
        <authorList>
            <person name="Papic B."/>
        </authorList>
    </citation>
    <scope>NUCLEOTIDE SEQUENCE [LARGE SCALE GENOMIC DNA]</scope>
    <source>
        <strain evidence="11 12">L8b</strain>
    </source>
</reference>